<reference evidence="2" key="1">
    <citation type="submission" date="2014-06" db="EMBL/GenBank/DDBJ databases">
        <authorList>
            <person name="Berkman P.J."/>
        </authorList>
    </citation>
    <scope>NUCLEOTIDE SEQUENCE [LARGE SCALE GENOMIC DNA]</scope>
</reference>
<sequence length="45" mass="5354">MEFVETIVRMTLVYGDDPRFTRWQRRQWSAKASYVESAKTANAEK</sequence>
<proteinExistence type="predicted"/>
<keyword evidence="2" id="KW-1185">Reference proteome</keyword>
<protein>
    <submittedName>
        <fullName evidence="1">Uncharacterized protein</fullName>
    </submittedName>
</protein>
<evidence type="ECO:0000313" key="2">
    <source>
        <dbReference type="Proteomes" id="UP000242770"/>
    </source>
</evidence>
<dbReference type="Proteomes" id="UP000242770">
    <property type="component" value="Unassembled WGS sequence"/>
</dbReference>
<name>A0A0F7RZF3_9BASI</name>
<dbReference type="EMBL" id="CCFA01002613">
    <property type="protein sequence ID" value="CDS00454.1"/>
    <property type="molecule type" value="Genomic_DNA"/>
</dbReference>
<evidence type="ECO:0000313" key="1">
    <source>
        <dbReference type="EMBL" id="CDS00454.1"/>
    </source>
</evidence>
<organism evidence="1 2">
    <name type="scientific">Sporisorium scitamineum</name>
    <dbReference type="NCBI Taxonomy" id="49012"/>
    <lineage>
        <taxon>Eukaryota</taxon>
        <taxon>Fungi</taxon>
        <taxon>Dikarya</taxon>
        <taxon>Basidiomycota</taxon>
        <taxon>Ustilaginomycotina</taxon>
        <taxon>Ustilaginomycetes</taxon>
        <taxon>Ustilaginales</taxon>
        <taxon>Ustilaginaceae</taxon>
        <taxon>Sporisorium</taxon>
    </lineage>
</organism>
<dbReference type="AlphaFoldDB" id="A0A0F7RZF3"/>
<gene>
    <name evidence="1" type="primary">SSCI43620.1</name>
</gene>
<accession>A0A0F7RZF3</accession>